<keyword evidence="4 7" id="KW-0812">Transmembrane</keyword>
<dbReference type="Proteomes" id="UP000823877">
    <property type="component" value="Unassembled WGS sequence"/>
</dbReference>
<dbReference type="GO" id="GO:0016020">
    <property type="term" value="C:membrane"/>
    <property type="evidence" value="ECO:0007669"/>
    <property type="project" value="UniProtKB-SubCell"/>
</dbReference>
<sequence length="498" mass="56444">MNKRKATQLLVEFSVDLSSLLFANLISFLLCTAIHKIPNLTKQSAWIYVICLVLSFCVIFFGFSVSLDLSVRNRLREFIAVVRNCLLTYMTLSVALVLTRSDLVNGRYMFLISLFLFISFSCINRYFTKRLLIRHFSHSGLVNLAGVITVGRRAEDFVSNLQQDWTRHIKGVAVIDAEYQNGNYVFSDALKSSGGNAVAAKPKAIKYVSSVPVVANLDNVIDWVKRESLDEVYINVPYEYESKIAQLAEEIESMGIMVHINLPTLEKLVENSEFDNVECTMVAGYPTATLTAARQLPLSAVIFKRIVDIIGGFLGSLISLPVILVVAVPLLIESRGPLIFKQPRVGKNGRVFNIYKLRSMYVDAEERKKELLAKNEMNGYMFKMDNDPRITKVGRFIRRTSIDELPQFWNVLKGDMSLVGTRPPTLDEFSKYESHHKRRLSMRPGITGMWQVSGRSKINNFEDVVKLDCEYIDNWSAWLDLKIMFKTVGVVLRGIGAE</sequence>
<dbReference type="GO" id="GO:0016780">
    <property type="term" value="F:phosphotransferase activity, for other substituted phosphate groups"/>
    <property type="evidence" value="ECO:0007669"/>
    <property type="project" value="TreeGrafter"/>
</dbReference>
<evidence type="ECO:0000256" key="7">
    <source>
        <dbReference type="SAM" id="Phobius"/>
    </source>
</evidence>
<dbReference type="AlphaFoldDB" id="A0A9D2MGF3"/>
<evidence type="ECO:0000259" key="8">
    <source>
        <dbReference type="Pfam" id="PF02397"/>
    </source>
</evidence>
<gene>
    <name evidence="9" type="ORF">IAA37_00170</name>
</gene>
<evidence type="ECO:0000256" key="6">
    <source>
        <dbReference type="ARBA" id="ARBA00023136"/>
    </source>
</evidence>
<keyword evidence="6 7" id="KW-0472">Membrane</keyword>
<dbReference type="Pfam" id="PF13727">
    <property type="entry name" value="CoA_binding_3"/>
    <property type="match status" value="1"/>
</dbReference>
<dbReference type="NCBIfam" id="TIGR03025">
    <property type="entry name" value="EPS_sugtrans"/>
    <property type="match status" value="1"/>
</dbReference>
<dbReference type="InterPro" id="IPR017475">
    <property type="entry name" value="EPS_sugar_tfrase"/>
</dbReference>
<protein>
    <submittedName>
        <fullName evidence="9">Sugar transferase</fullName>
    </submittedName>
</protein>
<feature type="transmembrane region" description="Helical" evidence="7">
    <location>
        <begin position="78"/>
        <end position="96"/>
    </location>
</feature>
<keyword evidence="5 7" id="KW-1133">Transmembrane helix</keyword>
<reference evidence="9" key="2">
    <citation type="submission" date="2021-04" db="EMBL/GenBank/DDBJ databases">
        <authorList>
            <person name="Gilroy R."/>
        </authorList>
    </citation>
    <scope>NUCLEOTIDE SEQUENCE</scope>
    <source>
        <strain evidence="9">CHK188-16595</strain>
    </source>
</reference>
<evidence type="ECO:0000256" key="2">
    <source>
        <dbReference type="ARBA" id="ARBA00006464"/>
    </source>
</evidence>
<comment type="similarity">
    <text evidence="2">Belongs to the bacterial sugar transferase family.</text>
</comment>
<dbReference type="InterPro" id="IPR003362">
    <property type="entry name" value="Bact_transf"/>
</dbReference>
<feature type="domain" description="Bacterial sugar transferase" evidence="8">
    <location>
        <begin position="304"/>
        <end position="492"/>
    </location>
</feature>
<comment type="caution">
    <text evidence="9">The sequence shown here is derived from an EMBL/GenBank/DDBJ whole genome shotgun (WGS) entry which is preliminary data.</text>
</comment>
<dbReference type="PANTHER" id="PTHR30576:SF10">
    <property type="entry name" value="SLL5057 PROTEIN"/>
    <property type="match status" value="1"/>
</dbReference>
<evidence type="ECO:0000256" key="4">
    <source>
        <dbReference type="ARBA" id="ARBA00022692"/>
    </source>
</evidence>
<comment type="subcellular location">
    <subcellularLocation>
        <location evidence="1">Membrane</location>
        <topology evidence="1">Multi-pass membrane protein</topology>
    </subcellularLocation>
</comment>
<accession>A0A9D2MGF3</accession>
<organism evidence="9 10">
    <name type="scientific">Candidatus Eubacterium faecale</name>
    <dbReference type="NCBI Taxonomy" id="2838568"/>
    <lineage>
        <taxon>Bacteria</taxon>
        <taxon>Bacillati</taxon>
        <taxon>Bacillota</taxon>
        <taxon>Clostridia</taxon>
        <taxon>Eubacteriales</taxon>
        <taxon>Eubacteriaceae</taxon>
        <taxon>Eubacterium</taxon>
    </lineage>
</organism>
<dbReference type="Pfam" id="PF02397">
    <property type="entry name" value="Bac_transf"/>
    <property type="match status" value="1"/>
</dbReference>
<evidence type="ECO:0000313" key="10">
    <source>
        <dbReference type="Proteomes" id="UP000823877"/>
    </source>
</evidence>
<feature type="transmembrane region" description="Helical" evidence="7">
    <location>
        <begin position="309"/>
        <end position="332"/>
    </location>
</feature>
<evidence type="ECO:0000256" key="5">
    <source>
        <dbReference type="ARBA" id="ARBA00022989"/>
    </source>
</evidence>
<feature type="transmembrane region" description="Helical" evidence="7">
    <location>
        <begin position="108"/>
        <end position="127"/>
    </location>
</feature>
<name>A0A9D2MGF3_9FIRM</name>
<dbReference type="PANTHER" id="PTHR30576">
    <property type="entry name" value="COLANIC BIOSYNTHESIS UDP-GLUCOSE LIPID CARRIER TRANSFERASE"/>
    <property type="match status" value="1"/>
</dbReference>
<evidence type="ECO:0000313" key="9">
    <source>
        <dbReference type="EMBL" id="HJB74077.1"/>
    </source>
</evidence>
<feature type="transmembrane region" description="Helical" evidence="7">
    <location>
        <begin position="45"/>
        <end position="66"/>
    </location>
</feature>
<dbReference type="EMBL" id="DWXN01000001">
    <property type="protein sequence ID" value="HJB74077.1"/>
    <property type="molecule type" value="Genomic_DNA"/>
</dbReference>
<keyword evidence="3 9" id="KW-0808">Transferase</keyword>
<evidence type="ECO:0000256" key="3">
    <source>
        <dbReference type="ARBA" id="ARBA00022679"/>
    </source>
</evidence>
<feature type="transmembrane region" description="Helical" evidence="7">
    <location>
        <begin position="20"/>
        <end position="39"/>
    </location>
</feature>
<proteinExistence type="inferred from homology"/>
<evidence type="ECO:0000256" key="1">
    <source>
        <dbReference type="ARBA" id="ARBA00004141"/>
    </source>
</evidence>
<reference evidence="9" key="1">
    <citation type="journal article" date="2021" name="PeerJ">
        <title>Extensive microbial diversity within the chicken gut microbiome revealed by metagenomics and culture.</title>
        <authorList>
            <person name="Gilroy R."/>
            <person name="Ravi A."/>
            <person name="Getino M."/>
            <person name="Pursley I."/>
            <person name="Horton D.L."/>
            <person name="Alikhan N.F."/>
            <person name="Baker D."/>
            <person name="Gharbi K."/>
            <person name="Hall N."/>
            <person name="Watson M."/>
            <person name="Adriaenssens E.M."/>
            <person name="Foster-Nyarko E."/>
            <person name="Jarju S."/>
            <person name="Secka A."/>
            <person name="Antonio M."/>
            <person name="Oren A."/>
            <person name="Chaudhuri R.R."/>
            <person name="La Ragione R."/>
            <person name="Hildebrand F."/>
            <person name="Pallen M.J."/>
        </authorList>
    </citation>
    <scope>NUCLEOTIDE SEQUENCE</scope>
    <source>
        <strain evidence="9">CHK188-16595</strain>
    </source>
</reference>